<evidence type="ECO:0000313" key="10">
    <source>
        <dbReference type="Proteomes" id="UP000076871"/>
    </source>
</evidence>
<comment type="cofactor">
    <cofactor evidence="1 7">
        <name>heme</name>
        <dbReference type="ChEBI" id="CHEBI:30413"/>
    </cofactor>
</comment>
<dbReference type="SUPFAM" id="SSF48264">
    <property type="entry name" value="Cytochrome P450"/>
    <property type="match status" value="1"/>
</dbReference>
<dbReference type="InterPro" id="IPR002403">
    <property type="entry name" value="Cyt_P450_E_grp-IV"/>
</dbReference>
<protein>
    <submittedName>
        <fullName evidence="9">Cytochrome P450</fullName>
    </submittedName>
</protein>
<dbReference type="EMBL" id="KV427616">
    <property type="protein sequence ID" value="KZT08274.1"/>
    <property type="molecule type" value="Genomic_DNA"/>
</dbReference>
<keyword evidence="8" id="KW-0472">Membrane</keyword>
<organism evidence="9 10">
    <name type="scientific">Laetiporus sulphureus 93-53</name>
    <dbReference type="NCBI Taxonomy" id="1314785"/>
    <lineage>
        <taxon>Eukaryota</taxon>
        <taxon>Fungi</taxon>
        <taxon>Dikarya</taxon>
        <taxon>Basidiomycota</taxon>
        <taxon>Agaricomycotina</taxon>
        <taxon>Agaricomycetes</taxon>
        <taxon>Polyporales</taxon>
        <taxon>Laetiporus</taxon>
    </lineage>
</organism>
<reference evidence="9 10" key="1">
    <citation type="journal article" date="2016" name="Mol. Biol. Evol.">
        <title>Comparative Genomics of Early-Diverging Mushroom-Forming Fungi Provides Insights into the Origins of Lignocellulose Decay Capabilities.</title>
        <authorList>
            <person name="Nagy L.G."/>
            <person name="Riley R."/>
            <person name="Tritt A."/>
            <person name="Adam C."/>
            <person name="Daum C."/>
            <person name="Floudas D."/>
            <person name="Sun H."/>
            <person name="Yadav J.S."/>
            <person name="Pangilinan J."/>
            <person name="Larsson K.H."/>
            <person name="Matsuura K."/>
            <person name="Barry K."/>
            <person name="Labutti K."/>
            <person name="Kuo R."/>
            <person name="Ohm R.A."/>
            <person name="Bhattacharya S.S."/>
            <person name="Shirouzu T."/>
            <person name="Yoshinaga Y."/>
            <person name="Martin F.M."/>
            <person name="Grigoriev I.V."/>
            <person name="Hibbett D.S."/>
        </authorList>
    </citation>
    <scope>NUCLEOTIDE SEQUENCE [LARGE SCALE GENOMIC DNA]</scope>
    <source>
        <strain evidence="9 10">93-53</strain>
    </source>
</reference>
<keyword evidence="4" id="KW-0560">Oxidoreductase</keyword>
<dbReference type="GO" id="GO:0020037">
    <property type="term" value="F:heme binding"/>
    <property type="evidence" value="ECO:0007669"/>
    <property type="project" value="InterPro"/>
</dbReference>
<evidence type="ECO:0000256" key="2">
    <source>
        <dbReference type="ARBA" id="ARBA00010617"/>
    </source>
</evidence>
<dbReference type="InParanoid" id="A0A165F335"/>
<dbReference type="Proteomes" id="UP000076871">
    <property type="component" value="Unassembled WGS sequence"/>
</dbReference>
<gene>
    <name evidence="9" type="ORF">LAESUDRAFT_757952</name>
</gene>
<keyword evidence="10" id="KW-1185">Reference proteome</keyword>
<sequence>MTDSGALVYAVLGLPVLYVVLLLLRGGKGALAGVPTVGGPSWPLLSYIGAFNYLAHAPDIMSEGYKKAPTLASPLFDGPDAQYKNNGGMYKFAEFRHWTVMLCDPAIIEEVRRMPEAQLSQMQSNREFLQVDYTLGSNVHENPYHVGLIRSNLTRNLTRLFPELHDEVVAAFGDAIRLDGEEWTKVPAMDTMLEIVCRTINRVVVGLPSCRNSDFCDLNKTFTIDTFTGGAIISLFPEFLKPLAAKYLTKVPASVNRGIRHLEPVITERFHKELVLGDEWTDKPNDMLQWCIDTAQGEERTVRALTLRILASNTGAIHTSTMCMTHALFYLAAHPQYVAPLRAEVESTLQQGGWTKESIRKMRRLESFLKEVLRLTGVGSRAMNRKVMEDFRFSNGIVVPAGNYLAVPTTAIHHDEAIYEDPDDFKPWRFYDASSTEDESEGSSDHLVTTSAQYMLFGHGKQACPGRFLAVSELKTMLAHVLMTYDVRMEDEGVVPPTKWFATALTPNATAAVLFRKRRA</sequence>
<dbReference type="GO" id="GO:0004497">
    <property type="term" value="F:monooxygenase activity"/>
    <property type="evidence" value="ECO:0007669"/>
    <property type="project" value="UniProtKB-KW"/>
</dbReference>
<feature type="binding site" description="axial binding residue" evidence="7">
    <location>
        <position position="464"/>
    </location>
    <ligand>
        <name>heme</name>
        <dbReference type="ChEBI" id="CHEBI:30413"/>
    </ligand>
    <ligandPart>
        <name>Fe</name>
        <dbReference type="ChEBI" id="CHEBI:18248"/>
    </ligandPart>
</feature>
<dbReference type="GO" id="GO:0016705">
    <property type="term" value="F:oxidoreductase activity, acting on paired donors, with incorporation or reduction of molecular oxygen"/>
    <property type="evidence" value="ECO:0007669"/>
    <property type="project" value="InterPro"/>
</dbReference>
<name>A0A165F335_9APHY</name>
<keyword evidence="8" id="KW-0812">Transmembrane</keyword>
<dbReference type="Gene3D" id="1.10.630.10">
    <property type="entry name" value="Cytochrome P450"/>
    <property type="match status" value="1"/>
</dbReference>
<dbReference type="CDD" id="cd11041">
    <property type="entry name" value="CYP503A1-like"/>
    <property type="match status" value="1"/>
</dbReference>
<evidence type="ECO:0000256" key="4">
    <source>
        <dbReference type="ARBA" id="ARBA00023002"/>
    </source>
</evidence>
<dbReference type="InterPro" id="IPR036396">
    <property type="entry name" value="Cyt_P450_sf"/>
</dbReference>
<evidence type="ECO:0000256" key="1">
    <source>
        <dbReference type="ARBA" id="ARBA00001971"/>
    </source>
</evidence>
<evidence type="ECO:0000256" key="7">
    <source>
        <dbReference type="PIRSR" id="PIRSR602403-1"/>
    </source>
</evidence>
<keyword evidence="3 7" id="KW-0479">Metal-binding</keyword>
<keyword evidence="7" id="KW-0349">Heme</keyword>
<dbReference type="GeneID" id="63829410"/>
<evidence type="ECO:0000313" key="9">
    <source>
        <dbReference type="EMBL" id="KZT08274.1"/>
    </source>
</evidence>
<keyword evidence="6" id="KW-0503">Monooxygenase</keyword>
<dbReference type="STRING" id="1314785.A0A165F335"/>
<dbReference type="Pfam" id="PF00067">
    <property type="entry name" value="p450"/>
    <property type="match status" value="1"/>
</dbReference>
<keyword evidence="5 7" id="KW-0408">Iron</keyword>
<dbReference type="PANTHER" id="PTHR46206">
    <property type="entry name" value="CYTOCHROME P450"/>
    <property type="match status" value="1"/>
</dbReference>
<evidence type="ECO:0000256" key="5">
    <source>
        <dbReference type="ARBA" id="ARBA00023004"/>
    </source>
</evidence>
<evidence type="ECO:0000256" key="6">
    <source>
        <dbReference type="ARBA" id="ARBA00023033"/>
    </source>
</evidence>
<dbReference type="OrthoDB" id="1844152at2759"/>
<dbReference type="PANTHER" id="PTHR46206:SF1">
    <property type="entry name" value="P450, PUTATIVE (EUROFUNG)-RELATED"/>
    <property type="match status" value="1"/>
</dbReference>
<dbReference type="InterPro" id="IPR001128">
    <property type="entry name" value="Cyt_P450"/>
</dbReference>
<dbReference type="PRINTS" id="PR00465">
    <property type="entry name" value="EP450IV"/>
</dbReference>
<evidence type="ECO:0000256" key="3">
    <source>
        <dbReference type="ARBA" id="ARBA00022723"/>
    </source>
</evidence>
<proteinExistence type="inferred from homology"/>
<comment type="similarity">
    <text evidence="2">Belongs to the cytochrome P450 family.</text>
</comment>
<accession>A0A165F335</accession>
<evidence type="ECO:0000256" key="8">
    <source>
        <dbReference type="SAM" id="Phobius"/>
    </source>
</evidence>
<dbReference type="RefSeq" id="XP_040766014.1">
    <property type="nucleotide sequence ID" value="XM_040912382.1"/>
</dbReference>
<dbReference type="AlphaFoldDB" id="A0A165F335"/>
<feature type="transmembrane region" description="Helical" evidence="8">
    <location>
        <begin position="6"/>
        <end position="24"/>
    </location>
</feature>
<dbReference type="GO" id="GO:0005506">
    <property type="term" value="F:iron ion binding"/>
    <property type="evidence" value="ECO:0007669"/>
    <property type="project" value="InterPro"/>
</dbReference>
<keyword evidence="8" id="KW-1133">Transmembrane helix</keyword>